<feature type="compositionally biased region" description="Polar residues" evidence="5">
    <location>
        <begin position="1"/>
        <end position="11"/>
    </location>
</feature>
<evidence type="ECO:0000256" key="3">
    <source>
        <dbReference type="ARBA" id="ARBA00023163"/>
    </source>
</evidence>
<keyword evidence="2 4" id="KW-0238">DNA-binding</keyword>
<keyword evidence="8" id="KW-1185">Reference proteome</keyword>
<dbReference type="InterPro" id="IPR009057">
    <property type="entry name" value="Homeodomain-like_sf"/>
</dbReference>
<dbReference type="PROSITE" id="PS01081">
    <property type="entry name" value="HTH_TETR_1"/>
    <property type="match status" value="1"/>
</dbReference>
<dbReference type="AlphaFoldDB" id="A0A370X6S1"/>
<proteinExistence type="predicted"/>
<protein>
    <submittedName>
        <fullName evidence="7">TetR/AcrR family transcriptional regulator</fullName>
    </submittedName>
</protein>
<feature type="compositionally biased region" description="Basic and acidic residues" evidence="5">
    <location>
        <begin position="14"/>
        <end position="24"/>
    </location>
</feature>
<dbReference type="GO" id="GO:0003700">
    <property type="term" value="F:DNA-binding transcription factor activity"/>
    <property type="evidence" value="ECO:0007669"/>
    <property type="project" value="TreeGrafter"/>
</dbReference>
<sequence>MRMSSQKSSAPKPSEARRVPQRQRGRERVAALLEAAAACFVEKGYEATTMTEVAARAGAAIGSLYQFFPTKEALAQALVEQYGQAFYAAIGKLAEQSADWNIDELAAQLSTFLITFRRRHPAFVMLVESGPAPAADGMAIRRGFRAELQALLTQRAPGRSAEDMHAVAVVVQQMMKAAVAIQAEPGMPGRQAALAQLQHAMQLYLHGVLEAT</sequence>
<gene>
    <name evidence="7" type="ORF">DWU99_09825</name>
</gene>
<dbReference type="InterPro" id="IPR001647">
    <property type="entry name" value="HTH_TetR"/>
</dbReference>
<dbReference type="Proteomes" id="UP000255334">
    <property type="component" value="Unassembled WGS sequence"/>
</dbReference>
<keyword evidence="1" id="KW-0805">Transcription regulation</keyword>
<feature type="domain" description="HTH tetR-type" evidence="6">
    <location>
        <begin position="26"/>
        <end position="86"/>
    </location>
</feature>
<evidence type="ECO:0000256" key="5">
    <source>
        <dbReference type="SAM" id="MobiDB-lite"/>
    </source>
</evidence>
<dbReference type="Pfam" id="PF00440">
    <property type="entry name" value="TetR_N"/>
    <property type="match status" value="1"/>
</dbReference>
<dbReference type="PROSITE" id="PS50977">
    <property type="entry name" value="HTH_TETR_2"/>
    <property type="match status" value="1"/>
</dbReference>
<dbReference type="PANTHER" id="PTHR30055">
    <property type="entry name" value="HTH-TYPE TRANSCRIPTIONAL REGULATOR RUTR"/>
    <property type="match status" value="1"/>
</dbReference>
<evidence type="ECO:0000256" key="1">
    <source>
        <dbReference type="ARBA" id="ARBA00023015"/>
    </source>
</evidence>
<dbReference type="EMBL" id="QRBF01000003">
    <property type="protein sequence ID" value="RDS84058.1"/>
    <property type="molecule type" value="Genomic_DNA"/>
</dbReference>
<name>A0A370X6S1_9GAMM</name>
<dbReference type="InterPro" id="IPR023772">
    <property type="entry name" value="DNA-bd_HTH_TetR-type_CS"/>
</dbReference>
<comment type="caution">
    <text evidence="7">The sequence shown here is derived from an EMBL/GenBank/DDBJ whole genome shotgun (WGS) entry which is preliminary data.</text>
</comment>
<evidence type="ECO:0000313" key="8">
    <source>
        <dbReference type="Proteomes" id="UP000255334"/>
    </source>
</evidence>
<accession>A0A370X6S1</accession>
<evidence type="ECO:0000313" key="7">
    <source>
        <dbReference type="EMBL" id="RDS84058.1"/>
    </source>
</evidence>
<organism evidence="7 8">
    <name type="scientific">Dyella psychrodurans</name>
    <dbReference type="NCBI Taxonomy" id="1927960"/>
    <lineage>
        <taxon>Bacteria</taxon>
        <taxon>Pseudomonadati</taxon>
        <taxon>Pseudomonadota</taxon>
        <taxon>Gammaproteobacteria</taxon>
        <taxon>Lysobacterales</taxon>
        <taxon>Rhodanobacteraceae</taxon>
        <taxon>Dyella</taxon>
    </lineage>
</organism>
<dbReference type="Pfam" id="PF17918">
    <property type="entry name" value="TetR_C_15"/>
    <property type="match status" value="1"/>
</dbReference>
<keyword evidence="3" id="KW-0804">Transcription</keyword>
<feature type="region of interest" description="Disordered" evidence="5">
    <location>
        <begin position="1"/>
        <end position="24"/>
    </location>
</feature>
<dbReference type="Gene3D" id="1.10.357.10">
    <property type="entry name" value="Tetracycline Repressor, domain 2"/>
    <property type="match status" value="1"/>
</dbReference>
<evidence type="ECO:0000256" key="4">
    <source>
        <dbReference type="PROSITE-ProRule" id="PRU00335"/>
    </source>
</evidence>
<dbReference type="OrthoDB" id="9816320at2"/>
<dbReference type="InterPro" id="IPR041669">
    <property type="entry name" value="TetR_C_15"/>
</dbReference>
<evidence type="ECO:0000256" key="2">
    <source>
        <dbReference type="ARBA" id="ARBA00023125"/>
    </source>
</evidence>
<dbReference type="GO" id="GO:0000976">
    <property type="term" value="F:transcription cis-regulatory region binding"/>
    <property type="evidence" value="ECO:0007669"/>
    <property type="project" value="TreeGrafter"/>
</dbReference>
<dbReference type="PANTHER" id="PTHR30055:SF234">
    <property type="entry name" value="HTH-TYPE TRANSCRIPTIONAL REGULATOR BETI"/>
    <property type="match status" value="1"/>
</dbReference>
<feature type="DNA-binding region" description="H-T-H motif" evidence="4">
    <location>
        <begin position="49"/>
        <end position="68"/>
    </location>
</feature>
<reference evidence="7 8" key="1">
    <citation type="submission" date="2018-07" db="EMBL/GenBank/DDBJ databases">
        <title>Dyella monticola sp. nov. and Dyella psychrodurans sp. nov. isolated from monsoon evergreen broad-leaved forest soil of Dinghu Mountain, China.</title>
        <authorList>
            <person name="Gao Z."/>
            <person name="Qiu L."/>
        </authorList>
    </citation>
    <scope>NUCLEOTIDE SEQUENCE [LARGE SCALE GENOMIC DNA]</scope>
    <source>
        <strain evidence="7 8">4MSK11</strain>
    </source>
</reference>
<dbReference type="SUPFAM" id="SSF46689">
    <property type="entry name" value="Homeodomain-like"/>
    <property type="match status" value="1"/>
</dbReference>
<dbReference type="InterPro" id="IPR050109">
    <property type="entry name" value="HTH-type_TetR-like_transc_reg"/>
</dbReference>
<dbReference type="PRINTS" id="PR00455">
    <property type="entry name" value="HTHTETR"/>
</dbReference>
<evidence type="ECO:0000259" key="6">
    <source>
        <dbReference type="PROSITE" id="PS50977"/>
    </source>
</evidence>